<keyword evidence="2" id="KW-1185">Reference proteome</keyword>
<dbReference type="EMBL" id="JARWBG010000005">
    <property type="protein sequence ID" value="MDH2388612.1"/>
    <property type="molecule type" value="Genomic_DNA"/>
</dbReference>
<dbReference type="Proteomes" id="UP001223144">
    <property type="component" value="Unassembled WGS sequence"/>
</dbReference>
<sequence>MASRACAWVSEGTGVGFGAVLAVEVCLDSAVSLSLVQPVRAKEAATAQAISGRA</sequence>
<reference evidence="1 2" key="1">
    <citation type="submission" date="2023-04" db="EMBL/GenBank/DDBJ databases">
        <title>Streptomyces chengmaiensis sp. nov. isolated from the stem of mangrove plant in Hainan.</title>
        <authorList>
            <person name="Huang X."/>
            <person name="Zhou S."/>
            <person name="Chu X."/>
            <person name="Xie Y."/>
            <person name="Lin Y."/>
        </authorList>
    </citation>
    <scope>NUCLEOTIDE SEQUENCE [LARGE SCALE GENOMIC DNA]</scope>
    <source>
        <strain evidence="1 2">HNM0663</strain>
    </source>
</reference>
<dbReference type="RefSeq" id="WP_279926903.1">
    <property type="nucleotide sequence ID" value="NZ_JARWBG010000005.1"/>
</dbReference>
<name>A0ABT6HIN8_9ACTN</name>
<organism evidence="1 2">
    <name type="scientific">Streptomyces chengmaiensis</name>
    <dbReference type="NCBI Taxonomy" id="3040919"/>
    <lineage>
        <taxon>Bacteria</taxon>
        <taxon>Bacillati</taxon>
        <taxon>Actinomycetota</taxon>
        <taxon>Actinomycetes</taxon>
        <taxon>Kitasatosporales</taxon>
        <taxon>Streptomycetaceae</taxon>
        <taxon>Streptomyces</taxon>
    </lineage>
</organism>
<evidence type="ECO:0000313" key="1">
    <source>
        <dbReference type="EMBL" id="MDH2388612.1"/>
    </source>
</evidence>
<evidence type="ECO:0000313" key="2">
    <source>
        <dbReference type="Proteomes" id="UP001223144"/>
    </source>
</evidence>
<comment type="caution">
    <text evidence="1">The sequence shown here is derived from an EMBL/GenBank/DDBJ whole genome shotgun (WGS) entry which is preliminary data.</text>
</comment>
<accession>A0ABT6HIN8</accession>
<protein>
    <submittedName>
        <fullName evidence="1">Uncharacterized protein</fullName>
    </submittedName>
</protein>
<gene>
    <name evidence="1" type="ORF">QCN29_07400</name>
</gene>
<proteinExistence type="predicted"/>